<feature type="domain" description="Transcription elongation factor GreA/GreB C-terminal" evidence="5">
    <location>
        <begin position="87"/>
        <end position="161"/>
    </location>
</feature>
<evidence type="ECO:0000313" key="7">
    <source>
        <dbReference type="EMBL" id="MET4759257.1"/>
    </source>
</evidence>
<dbReference type="InterPro" id="IPR006358">
    <property type="entry name" value="Tscrpt_elong_fac_GreB"/>
</dbReference>
<keyword evidence="2 4" id="KW-0238">DNA-binding</keyword>
<sequence>MDNDSSMKSNLITRAGKEALQKELDWLWKVKRPQVTQAVSEAAALGDRSENAEYKEGKRELRSIDRRLRFLTKRLETVKVVDYSPEQEGKCFFGAWVEIENEDGDVLQCRIVGSDEIDVSKGHITIDSPMAKALIGRQVDDEVVVKTPGGDKVWIILNIQYQAFDQG</sequence>
<keyword evidence="3 4" id="KW-0804">Transcription</keyword>
<dbReference type="InterPro" id="IPR023459">
    <property type="entry name" value="Tscrpt_elong_fac_GreA/B_fam"/>
</dbReference>
<dbReference type="HAMAP" id="MF_00105">
    <property type="entry name" value="GreA_GreB"/>
    <property type="match status" value="1"/>
</dbReference>
<dbReference type="InterPro" id="IPR028624">
    <property type="entry name" value="Tscrpt_elong_fac_GreA/B"/>
</dbReference>
<feature type="domain" description="Transcription elongation factor GreA/GreB N-terminal" evidence="6">
    <location>
        <begin position="11"/>
        <end position="80"/>
    </location>
</feature>
<dbReference type="InterPro" id="IPR036805">
    <property type="entry name" value="Tscrpt_elong_fac_GreA/B_N_sf"/>
</dbReference>
<name>A0ABV2SNC2_9GAMM</name>
<evidence type="ECO:0000256" key="1">
    <source>
        <dbReference type="ARBA" id="ARBA00023015"/>
    </source>
</evidence>
<keyword evidence="1 4" id="KW-0805">Transcription regulation</keyword>
<dbReference type="InterPro" id="IPR018151">
    <property type="entry name" value="TF_GreA/GreB_CS"/>
</dbReference>
<proteinExistence type="inferred from homology"/>
<dbReference type="NCBIfam" id="NF002506">
    <property type="entry name" value="PRK01885.1"/>
    <property type="match status" value="1"/>
</dbReference>
<evidence type="ECO:0000259" key="6">
    <source>
        <dbReference type="Pfam" id="PF03449"/>
    </source>
</evidence>
<evidence type="ECO:0000256" key="3">
    <source>
        <dbReference type="ARBA" id="ARBA00023163"/>
    </source>
</evidence>
<dbReference type="PANTHER" id="PTHR30437">
    <property type="entry name" value="TRANSCRIPTION ELONGATION FACTOR GREA"/>
    <property type="match status" value="1"/>
</dbReference>
<keyword evidence="8" id="KW-1185">Reference proteome</keyword>
<dbReference type="HAMAP" id="MF_00930">
    <property type="entry name" value="GreB"/>
    <property type="match status" value="1"/>
</dbReference>
<dbReference type="InterPro" id="IPR022691">
    <property type="entry name" value="Tscrpt_elong_fac_GreA/B_N"/>
</dbReference>
<dbReference type="Gene3D" id="1.10.287.180">
    <property type="entry name" value="Transcription elongation factor, GreA/GreB, N-terminal domain"/>
    <property type="match status" value="1"/>
</dbReference>
<dbReference type="Gene3D" id="3.10.50.30">
    <property type="entry name" value="Transcription elongation factor, GreA/GreB, C-terminal domain"/>
    <property type="match status" value="1"/>
</dbReference>
<evidence type="ECO:0000259" key="5">
    <source>
        <dbReference type="Pfam" id="PF01272"/>
    </source>
</evidence>
<keyword evidence="7" id="KW-0648">Protein biosynthesis</keyword>
<dbReference type="RefSeq" id="WP_354009263.1">
    <property type="nucleotide sequence ID" value="NZ_JBEWTA010000001.1"/>
</dbReference>
<dbReference type="Pfam" id="PF01272">
    <property type="entry name" value="GreA_GreB"/>
    <property type="match status" value="1"/>
</dbReference>
<comment type="function">
    <text evidence="4">Necessary for efficient RNA polymerase transcription elongation past template-encoded arresting sites. The arresting sites in DNA have the property of trapping a certain fraction of elongating RNA polymerases that pass through, resulting in locked ternary complexes. Cleavage of the nascent transcript by cleavage factors such as GreA or GreB allows the resumption of elongation from the new 3'terminus. GreB releases sequences of up to 9 nucleotides in length.</text>
</comment>
<dbReference type="PROSITE" id="PS00829">
    <property type="entry name" value="GREAB_1"/>
    <property type="match status" value="1"/>
</dbReference>
<accession>A0ABV2SNC2</accession>
<dbReference type="GO" id="GO:0003746">
    <property type="term" value="F:translation elongation factor activity"/>
    <property type="evidence" value="ECO:0007669"/>
    <property type="project" value="UniProtKB-KW"/>
</dbReference>
<comment type="similarity">
    <text evidence="4">Belongs to the GreA/GreB family. GreB subfamily.</text>
</comment>
<keyword evidence="7" id="KW-0251">Elongation factor</keyword>
<dbReference type="InterPro" id="IPR036953">
    <property type="entry name" value="GreA/GreB_C_sf"/>
</dbReference>
<dbReference type="NCBIfam" id="TIGR01461">
    <property type="entry name" value="greB"/>
    <property type="match status" value="1"/>
</dbReference>
<gene>
    <name evidence="4" type="primary">greB</name>
    <name evidence="7" type="ORF">V5J35_004449</name>
</gene>
<dbReference type="Proteomes" id="UP001549366">
    <property type="component" value="Unassembled WGS sequence"/>
</dbReference>
<dbReference type="Pfam" id="PF03449">
    <property type="entry name" value="GreA_GreB_N"/>
    <property type="match status" value="1"/>
</dbReference>
<dbReference type="InterPro" id="IPR001437">
    <property type="entry name" value="Tscrpt_elong_fac_GreA/B_C"/>
</dbReference>
<evidence type="ECO:0000256" key="2">
    <source>
        <dbReference type="ARBA" id="ARBA00023125"/>
    </source>
</evidence>
<organism evidence="7 8">
    <name type="scientific">Endozoicomonas lisbonensis</name>
    <dbReference type="NCBI Taxonomy" id="3120522"/>
    <lineage>
        <taxon>Bacteria</taxon>
        <taxon>Pseudomonadati</taxon>
        <taxon>Pseudomonadota</taxon>
        <taxon>Gammaproteobacteria</taxon>
        <taxon>Oceanospirillales</taxon>
        <taxon>Endozoicomonadaceae</taxon>
        <taxon>Endozoicomonas</taxon>
    </lineage>
</organism>
<dbReference type="PANTHER" id="PTHR30437:SF6">
    <property type="entry name" value="TRANSCRIPTION ELONGATION FACTOR GREB"/>
    <property type="match status" value="1"/>
</dbReference>
<comment type="caution">
    <text evidence="7">The sequence shown here is derived from an EMBL/GenBank/DDBJ whole genome shotgun (WGS) entry which is preliminary data.</text>
</comment>
<dbReference type="SUPFAM" id="SSF54534">
    <property type="entry name" value="FKBP-like"/>
    <property type="match status" value="1"/>
</dbReference>
<evidence type="ECO:0000256" key="4">
    <source>
        <dbReference type="HAMAP-Rule" id="MF_00930"/>
    </source>
</evidence>
<dbReference type="SUPFAM" id="SSF46557">
    <property type="entry name" value="GreA transcript cleavage protein, N-terminal domain"/>
    <property type="match status" value="1"/>
</dbReference>
<evidence type="ECO:0000313" key="8">
    <source>
        <dbReference type="Proteomes" id="UP001549366"/>
    </source>
</evidence>
<dbReference type="EMBL" id="JBEWTB010000002">
    <property type="protein sequence ID" value="MET4759257.1"/>
    <property type="molecule type" value="Genomic_DNA"/>
</dbReference>
<protein>
    <recommendedName>
        <fullName evidence="4">Transcription elongation factor GreB</fullName>
    </recommendedName>
    <alternativeName>
        <fullName evidence="4">Transcript cleavage factor GreB</fullName>
    </alternativeName>
</protein>
<reference evidence="7 8" key="1">
    <citation type="submission" date="2024-06" db="EMBL/GenBank/DDBJ databases">
        <title>Genomic Encyclopedia of Type Strains, Phase V (KMG-V): Genome sequencing to study the core and pangenomes of soil and plant-associated prokaryotes.</title>
        <authorList>
            <person name="Whitman W."/>
        </authorList>
    </citation>
    <scope>NUCLEOTIDE SEQUENCE [LARGE SCALE GENOMIC DNA]</scope>
    <source>
        <strain evidence="7 8">NE40</strain>
    </source>
</reference>
<dbReference type="PIRSF" id="PIRSF006092">
    <property type="entry name" value="GreA_GreB"/>
    <property type="match status" value="1"/>
</dbReference>